<dbReference type="EMBL" id="JBBNAE010000002">
    <property type="protein sequence ID" value="KAK9144861.1"/>
    <property type="molecule type" value="Genomic_DNA"/>
</dbReference>
<accession>A0AAP0K311</accession>
<evidence type="ECO:0000259" key="4">
    <source>
        <dbReference type="Pfam" id="PF04043"/>
    </source>
</evidence>
<dbReference type="Gene3D" id="1.20.140.40">
    <property type="entry name" value="Invertase/pectin methylesterase inhibitor family protein"/>
    <property type="match status" value="1"/>
</dbReference>
<dbReference type="SUPFAM" id="SSF101148">
    <property type="entry name" value="Plant invertase/pectin methylesterase inhibitor"/>
    <property type="match status" value="1"/>
</dbReference>
<evidence type="ECO:0000256" key="3">
    <source>
        <dbReference type="ARBA" id="ARBA00038471"/>
    </source>
</evidence>
<dbReference type="GO" id="GO:0004857">
    <property type="term" value="F:enzyme inhibitor activity"/>
    <property type="evidence" value="ECO:0007669"/>
    <property type="project" value="InterPro"/>
</dbReference>
<gene>
    <name evidence="5" type="ORF">Sjap_004764</name>
</gene>
<dbReference type="InterPro" id="IPR006501">
    <property type="entry name" value="Pectinesterase_inhib_dom"/>
</dbReference>
<dbReference type="NCBIfam" id="TIGR01614">
    <property type="entry name" value="PME_inhib"/>
    <property type="match status" value="1"/>
</dbReference>
<keyword evidence="6" id="KW-1185">Reference proteome</keyword>
<comment type="similarity">
    <text evidence="3">Belongs to the PMEI family.</text>
</comment>
<reference evidence="5 6" key="1">
    <citation type="submission" date="2024-01" db="EMBL/GenBank/DDBJ databases">
        <title>Genome assemblies of Stephania.</title>
        <authorList>
            <person name="Yang L."/>
        </authorList>
    </citation>
    <scope>NUCLEOTIDE SEQUENCE [LARGE SCALE GENOMIC DNA]</scope>
    <source>
        <strain evidence="5">QJT</strain>
        <tissue evidence="5">Leaf</tissue>
    </source>
</reference>
<comment type="caution">
    <text evidence="5">The sequence shown here is derived from an EMBL/GenBank/DDBJ whole genome shotgun (WGS) entry which is preliminary data.</text>
</comment>
<dbReference type="Pfam" id="PF04043">
    <property type="entry name" value="PMEI"/>
    <property type="match status" value="1"/>
</dbReference>
<feature type="domain" description="Pectinesterase inhibitor" evidence="4">
    <location>
        <begin position="9"/>
        <end position="63"/>
    </location>
</feature>
<dbReference type="AlphaFoldDB" id="A0AAP0K311"/>
<evidence type="ECO:0000313" key="5">
    <source>
        <dbReference type="EMBL" id="KAK9144861.1"/>
    </source>
</evidence>
<evidence type="ECO:0000256" key="1">
    <source>
        <dbReference type="ARBA" id="ARBA00022729"/>
    </source>
</evidence>
<protein>
    <recommendedName>
        <fullName evidence="4">Pectinesterase inhibitor domain-containing protein</fullName>
    </recommendedName>
</protein>
<dbReference type="PANTHER" id="PTHR35357">
    <property type="entry name" value="OS02G0537100 PROTEIN"/>
    <property type="match status" value="1"/>
</dbReference>
<name>A0AAP0K311_9MAGN</name>
<keyword evidence="1" id="KW-0732">Signal</keyword>
<organism evidence="5 6">
    <name type="scientific">Stephania japonica</name>
    <dbReference type="NCBI Taxonomy" id="461633"/>
    <lineage>
        <taxon>Eukaryota</taxon>
        <taxon>Viridiplantae</taxon>
        <taxon>Streptophyta</taxon>
        <taxon>Embryophyta</taxon>
        <taxon>Tracheophyta</taxon>
        <taxon>Spermatophyta</taxon>
        <taxon>Magnoliopsida</taxon>
        <taxon>Ranunculales</taxon>
        <taxon>Menispermaceae</taxon>
        <taxon>Menispermoideae</taxon>
        <taxon>Cissampelideae</taxon>
        <taxon>Stephania</taxon>
    </lineage>
</organism>
<evidence type="ECO:0000313" key="6">
    <source>
        <dbReference type="Proteomes" id="UP001417504"/>
    </source>
</evidence>
<dbReference type="PANTHER" id="PTHR35357:SF17">
    <property type="entry name" value="PECTINESTERASE INHIBITOR 12"/>
    <property type="match status" value="1"/>
</dbReference>
<dbReference type="InterPro" id="IPR035513">
    <property type="entry name" value="Invertase/methylesterase_inhib"/>
</dbReference>
<sequence length="73" mass="7998">MLGSKDFDSRSMECLEDCLELYSSAIPRLGQLVEETQGKNYKNANICISSAMDMASTCEDGFLNGTPASPLLW</sequence>
<dbReference type="Proteomes" id="UP001417504">
    <property type="component" value="Unassembled WGS sequence"/>
</dbReference>
<keyword evidence="2" id="KW-1015">Disulfide bond</keyword>
<proteinExistence type="inferred from homology"/>
<evidence type="ECO:0000256" key="2">
    <source>
        <dbReference type="ARBA" id="ARBA00023157"/>
    </source>
</evidence>